<reference evidence="11 12" key="1">
    <citation type="submission" date="2018-04" db="EMBL/GenBank/DDBJ databases">
        <title>Chitinophaga fuyangensis sp. nov., isolated from soil in a chemical factory.</title>
        <authorList>
            <person name="Chen K."/>
        </authorList>
    </citation>
    <scope>NUCLEOTIDE SEQUENCE [LARGE SCALE GENOMIC DNA]</scope>
    <source>
        <strain evidence="11 12">LY-1</strain>
    </source>
</reference>
<gene>
    <name evidence="11" type="ORF">DCC81_00615</name>
</gene>
<evidence type="ECO:0000313" key="11">
    <source>
        <dbReference type="EMBL" id="PUZ28021.1"/>
    </source>
</evidence>
<evidence type="ECO:0000256" key="6">
    <source>
        <dbReference type="ARBA" id="ARBA00022989"/>
    </source>
</evidence>
<evidence type="ECO:0000256" key="3">
    <source>
        <dbReference type="ARBA" id="ARBA00022475"/>
    </source>
</evidence>
<dbReference type="InterPro" id="IPR051085">
    <property type="entry name" value="MB_O-acyltransferase"/>
</dbReference>
<dbReference type="PIRSF" id="PIRSF016636">
    <property type="entry name" value="AlgI_DltB"/>
    <property type="match status" value="1"/>
</dbReference>
<dbReference type="PANTHER" id="PTHR13285:SF23">
    <property type="entry name" value="TEICHOIC ACID D-ALANYLTRANSFERASE"/>
    <property type="match status" value="1"/>
</dbReference>
<evidence type="ECO:0000313" key="12">
    <source>
        <dbReference type="Proteomes" id="UP000244450"/>
    </source>
</evidence>
<feature type="transmembrane region" description="Helical" evidence="10">
    <location>
        <begin position="323"/>
        <end position="340"/>
    </location>
</feature>
<evidence type="ECO:0000256" key="2">
    <source>
        <dbReference type="ARBA" id="ARBA00010323"/>
    </source>
</evidence>
<dbReference type="RefSeq" id="WP_108684662.1">
    <property type="nucleotide sequence ID" value="NZ_QCYK01000001.1"/>
</dbReference>
<keyword evidence="3 9" id="KW-1003">Cell membrane</keyword>
<evidence type="ECO:0000256" key="1">
    <source>
        <dbReference type="ARBA" id="ARBA00004651"/>
    </source>
</evidence>
<dbReference type="Pfam" id="PF03062">
    <property type="entry name" value="MBOAT"/>
    <property type="match status" value="1"/>
</dbReference>
<feature type="transmembrane region" description="Helical" evidence="10">
    <location>
        <begin position="460"/>
        <end position="480"/>
    </location>
</feature>
<comment type="subcellular location">
    <subcellularLocation>
        <location evidence="1">Cell membrane</location>
        <topology evidence="1">Multi-pass membrane protein</topology>
    </subcellularLocation>
</comment>
<feature type="transmembrane region" description="Helical" evidence="10">
    <location>
        <begin position="20"/>
        <end position="42"/>
    </location>
</feature>
<dbReference type="PANTHER" id="PTHR13285">
    <property type="entry name" value="ACYLTRANSFERASE"/>
    <property type="match status" value="1"/>
</dbReference>
<dbReference type="GO" id="GO:0005886">
    <property type="term" value="C:plasma membrane"/>
    <property type="evidence" value="ECO:0007669"/>
    <property type="project" value="UniProtKB-SubCell"/>
</dbReference>
<evidence type="ECO:0000256" key="9">
    <source>
        <dbReference type="PIRNR" id="PIRNR016636"/>
    </source>
</evidence>
<keyword evidence="7 9" id="KW-0472">Membrane</keyword>
<dbReference type="EMBL" id="QCYK01000001">
    <property type="protein sequence ID" value="PUZ28021.1"/>
    <property type="molecule type" value="Genomic_DNA"/>
</dbReference>
<dbReference type="InterPro" id="IPR028362">
    <property type="entry name" value="AlgI"/>
</dbReference>
<feature type="transmembrane region" description="Helical" evidence="10">
    <location>
        <begin position="49"/>
        <end position="75"/>
    </location>
</feature>
<accession>A0A2T7BK60</accession>
<organism evidence="11 12">
    <name type="scientific">Chitinophaga parva</name>
    <dbReference type="NCBI Taxonomy" id="2169414"/>
    <lineage>
        <taxon>Bacteria</taxon>
        <taxon>Pseudomonadati</taxon>
        <taxon>Bacteroidota</taxon>
        <taxon>Chitinophagia</taxon>
        <taxon>Chitinophagales</taxon>
        <taxon>Chitinophagaceae</taxon>
        <taxon>Chitinophaga</taxon>
    </lineage>
</organism>
<feature type="transmembrane region" description="Helical" evidence="10">
    <location>
        <begin position="166"/>
        <end position="185"/>
    </location>
</feature>
<dbReference type="InterPro" id="IPR004299">
    <property type="entry name" value="MBOAT_fam"/>
</dbReference>
<evidence type="ECO:0000256" key="5">
    <source>
        <dbReference type="ARBA" id="ARBA00022692"/>
    </source>
</evidence>
<evidence type="ECO:0000256" key="7">
    <source>
        <dbReference type="ARBA" id="ARBA00023136"/>
    </source>
</evidence>
<dbReference type="GO" id="GO:0042121">
    <property type="term" value="P:alginic acid biosynthetic process"/>
    <property type="evidence" value="ECO:0007669"/>
    <property type="project" value="InterPro"/>
</dbReference>
<keyword evidence="12" id="KW-1185">Reference proteome</keyword>
<keyword evidence="8 9" id="KW-0012">Acyltransferase</keyword>
<dbReference type="PIRSF" id="PIRSF500217">
    <property type="entry name" value="AlgI"/>
    <property type="match status" value="1"/>
</dbReference>
<keyword evidence="5 10" id="KW-0812">Transmembrane</keyword>
<feature type="transmembrane region" description="Helical" evidence="10">
    <location>
        <begin position="95"/>
        <end position="114"/>
    </location>
</feature>
<feature type="transmembrane region" description="Helical" evidence="10">
    <location>
        <begin position="126"/>
        <end position="146"/>
    </location>
</feature>
<keyword evidence="6 10" id="KW-1133">Transmembrane helix</keyword>
<dbReference type="AlphaFoldDB" id="A0A2T7BK60"/>
<comment type="similarity">
    <text evidence="2 9">Belongs to the membrane-bound acyltransferase family.</text>
</comment>
<comment type="caution">
    <text evidence="11">The sequence shown here is derived from an EMBL/GenBank/DDBJ whole genome shotgun (WGS) entry which is preliminary data.</text>
</comment>
<dbReference type="InterPro" id="IPR024194">
    <property type="entry name" value="Ac/AlaTfrase_AlgI/DltB"/>
</dbReference>
<dbReference type="GO" id="GO:0016746">
    <property type="term" value="F:acyltransferase activity"/>
    <property type="evidence" value="ECO:0007669"/>
    <property type="project" value="UniProtKB-KW"/>
</dbReference>
<proteinExistence type="inferred from homology"/>
<evidence type="ECO:0000256" key="4">
    <source>
        <dbReference type="ARBA" id="ARBA00022679"/>
    </source>
</evidence>
<protein>
    <submittedName>
        <fullName evidence="11">MBOAT family protein</fullName>
    </submittedName>
</protein>
<keyword evidence="4 9" id="KW-0808">Transferase</keyword>
<evidence type="ECO:0000256" key="8">
    <source>
        <dbReference type="ARBA" id="ARBA00023315"/>
    </source>
</evidence>
<evidence type="ECO:0000256" key="10">
    <source>
        <dbReference type="SAM" id="Phobius"/>
    </source>
</evidence>
<name>A0A2T7BK60_9BACT</name>
<feature type="transmembrane region" description="Helical" evidence="10">
    <location>
        <begin position="376"/>
        <end position="401"/>
    </location>
</feature>
<dbReference type="OrthoDB" id="9805788at2"/>
<dbReference type="Proteomes" id="UP000244450">
    <property type="component" value="Unassembled WGS sequence"/>
</dbReference>
<sequence length="495" mass="57707">MNEVLHNLIYQLQYHKEDPILLNSGFFLYFFVIFMGCYLAAANNKRARVMIYSLFSLYFFYKACGAYVGLVILSAVVDFSLSNWIYRTENKAKKAALMTISVVANLGMLFYFKYTDFFIGMMNDLHLGHFNLLHLMLPIGISFYTFENLSYTIDVYRGEIEPVRDFMDYVFFLSFFPKLMMGPIVRAADFIPQISQPYRLTKEDVGKGMYLIISGLFKKMVISDFINQNYVQYIFDDPSKHVGLECLLGVYAYALVIYCDFSGYSDMALGIARWTGFKIPPNFDSPYQSATITEFWRRWHISLSSWLRDYLYIPLGGNRRGKVRQYVNLALTMLIGGFWHGASWNFIFWGGLHGTALAVDKVRITFLKKQQIVLKGFWAGFWKVTGILITFNFVCFCWIFFKASTFHDSWTIIHQIVYDFEPNVLGTLYDGYKPVFWVMGLAFVLHFLPKTSETWMARRFERMPVAASIAVMAMFLWFIVQVKATQPMMPIYLQF</sequence>